<evidence type="ECO:0000313" key="3">
    <source>
        <dbReference type="Proteomes" id="UP001242045"/>
    </source>
</evidence>
<keyword evidence="2" id="KW-0012">Acyltransferase</keyword>
<dbReference type="SUPFAM" id="SSF53901">
    <property type="entry name" value="Thiolase-like"/>
    <property type="match status" value="1"/>
</dbReference>
<reference evidence="2" key="1">
    <citation type="submission" date="2023-07" db="EMBL/GenBank/DDBJ databases">
        <title>Sorghum-associated microbial communities from plants grown in Nebraska, USA.</title>
        <authorList>
            <person name="Schachtman D."/>
        </authorList>
    </citation>
    <scope>NUCLEOTIDE SEQUENCE</scope>
    <source>
        <strain evidence="2">DS3754</strain>
    </source>
</reference>
<dbReference type="Gene3D" id="3.40.47.10">
    <property type="match status" value="1"/>
</dbReference>
<keyword evidence="1" id="KW-0732">Signal</keyword>
<dbReference type="EC" id="2.3.1.41" evidence="2"/>
<organism evidence="2 3">
    <name type="scientific">Variovorax boronicumulans</name>
    <dbReference type="NCBI Taxonomy" id="436515"/>
    <lineage>
        <taxon>Bacteria</taxon>
        <taxon>Pseudomonadati</taxon>
        <taxon>Pseudomonadota</taxon>
        <taxon>Betaproteobacteria</taxon>
        <taxon>Burkholderiales</taxon>
        <taxon>Comamonadaceae</taxon>
        <taxon>Variovorax</taxon>
    </lineage>
</organism>
<dbReference type="NCBIfam" id="NF004798">
    <property type="entry name" value="PRK06147.1"/>
    <property type="match status" value="1"/>
</dbReference>
<dbReference type="AlphaFoldDB" id="A0AAW8D210"/>
<accession>A0AAW8D210</accession>
<evidence type="ECO:0000313" key="2">
    <source>
        <dbReference type="EMBL" id="MDP9896739.1"/>
    </source>
</evidence>
<dbReference type="InterPro" id="IPR016039">
    <property type="entry name" value="Thiolase-like"/>
</dbReference>
<dbReference type="GO" id="GO:0004315">
    <property type="term" value="F:3-oxoacyl-[acyl-carrier-protein] synthase activity"/>
    <property type="evidence" value="ECO:0007669"/>
    <property type="project" value="UniProtKB-EC"/>
</dbReference>
<dbReference type="Proteomes" id="UP001242045">
    <property type="component" value="Unassembled WGS sequence"/>
</dbReference>
<dbReference type="EMBL" id="JAUSRD010000020">
    <property type="protein sequence ID" value="MDP9896739.1"/>
    <property type="molecule type" value="Genomic_DNA"/>
</dbReference>
<comment type="caution">
    <text evidence="2">The sequence shown here is derived from an EMBL/GenBank/DDBJ whole genome shotgun (WGS) entry which is preliminary data.</text>
</comment>
<protein>
    <submittedName>
        <fullName evidence="2">3-oxoacyl-[acyl-carrier-protein] synthase-1</fullName>
        <ecNumber evidence="2">2.3.1.41</ecNumber>
    </submittedName>
</protein>
<evidence type="ECO:0000256" key="1">
    <source>
        <dbReference type="SAM" id="SignalP"/>
    </source>
</evidence>
<feature type="chain" id="PRO_5043981455" evidence="1">
    <location>
        <begin position="27"/>
        <end position="341"/>
    </location>
</feature>
<gene>
    <name evidence="2" type="ORF">J2W31_005875</name>
</gene>
<feature type="signal peptide" evidence="1">
    <location>
        <begin position="1"/>
        <end position="26"/>
    </location>
</feature>
<proteinExistence type="predicted"/>
<sequence length="341" mass="36049">MAALPIAIQCAGLVTSVGLSAPAACAAIRAKLKNPCETRFVDSIGEWIMAHEVPMDTPWRGLPRLAHMAAMAVEDCLRDVPRAEWSSIPLLLCVAEHDRPGRQEGLDDQLFLQLQQVLGVSFAAESAIVAHGRAGAGVALLQARKLLHEQRLPGVLIVAADSLLNWPTLGHYERSGRLLTSHNSNGFMPGEGAGALLVGLPDGQPQLLCAGIGFGVEAAHIDSGEPLRADGLVAAIRAATDDAGCEMHDLDFRIADVSGEQYYFKEAALALSRTMRRLKEDFDLWHPAECTGEAGALSGISQVAVADAACRKAYAPGPNVLLHMANDAGQRCAVVLAFGSA</sequence>
<keyword evidence="2" id="KW-0808">Transferase</keyword>
<dbReference type="RefSeq" id="WP_307686938.1">
    <property type="nucleotide sequence ID" value="NZ_JAUSRD010000020.1"/>
</dbReference>
<name>A0AAW8D210_9BURK</name>